<dbReference type="GO" id="GO:0004674">
    <property type="term" value="F:protein serine/threonine kinase activity"/>
    <property type="evidence" value="ECO:0007669"/>
    <property type="project" value="UniProtKB-KW"/>
</dbReference>
<dbReference type="InterPro" id="IPR000719">
    <property type="entry name" value="Prot_kinase_dom"/>
</dbReference>
<keyword evidence="4" id="KW-0418">Kinase</keyword>
<dbReference type="PROSITE" id="PS50011">
    <property type="entry name" value="PROTEIN_KINASE_DOM"/>
    <property type="match status" value="1"/>
</dbReference>
<dbReference type="PROSITE" id="PS00107">
    <property type="entry name" value="PROTEIN_KINASE_ATP"/>
    <property type="match status" value="1"/>
</dbReference>
<feature type="compositionally biased region" description="Low complexity" evidence="5">
    <location>
        <begin position="336"/>
        <end position="350"/>
    </location>
</feature>
<dbReference type="SUPFAM" id="SSF56112">
    <property type="entry name" value="Protein kinase-like (PK-like)"/>
    <property type="match status" value="1"/>
</dbReference>
<organism evidence="7 8">
    <name type="scientific">Rhizophlyctis rosea</name>
    <dbReference type="NCBI Taxonomy" id="64517"/>
    <lineage>
        <taxon>Eukaryota</taxon>
        <taxon>Fungi</taxon>
        <taxon>Fungi incertae sedis</taxon>
        <taxon>Chytridiomycota</taxon>
        <taxon>Chytridiomycota incertae sedis</taxon>
        <taxon>Chytridiomycetes</taxon>
        <taxon>Rhizophlyctidales</taxon>
        <taxon>Rhizophlyctidaceae</taxon>
        <taxon>Rhizophlyctis</taxon>
    </lineage>
</organism>
<dbReference type="FunFam" id="3.30.200.20:FF:000153">
    <property type="entry name" value="Calcium/calmodulin-dependent protein kinase type I"/>
    <property type="match status" value="1"/>
</dbReference>
<feature type="compositionally biased region" description="Polar residues" evidence="5">
    <location>
        <begin position="326"/>
        <end position="335"/>
    </location>
</feature>
<evidence type="ECO:0000256" key="1">
    <source>
        <dbReference type="ARBA" id="ARBA00022741"/>
    </source>
</evidence>
<comment type="caution">
    <text evidence="7">The sequence shown here is derived from an EMBL/GenBank/DDBJ whole genome shotgun (WGS) entry which is preliminary data.</text>
</comment>
<evidence type="ECO:0000256" key="3">
    <source>
        <dbReference type="PROSITE-ProRule" id="PRU10141"/>
    </source>
</evidence>
<feature type="region of interest" description="Disordered" evidence="5">
    <location>
        <begin position="326"/>
        <end position="362"/>
    </location>
</feature>
<evidence type="ECO:0000313" key="8">
    <source>
        <dbReference type="Proteomes" id="UP001212841"/>
    </source>
</evidence>
<dbReference type="SMART" id="SM00220">
    <property type="entry name" value="S_TKc"/>
    <property type="match status" value="1"/>
</dbReference>
<evidence type="ECO:0000256" key="5">
    <source>
        <dbReference type="SAM" id="MobiDB-lite"/>
    </source>
</evidence>
<dbReference type="AlphaFoldDB" id="A0AAD5SFY8"/>
<dbReference type="Proteomes" id="UP001212841">
    <property type="component" value="Unassembled WGS sequence"/>
</dbReference>
<accession>A0AAD5SFY8</accession>
<keyword evidence="4" id="KW-0723">Serine/threonine-protein kinase</keyword>
<dbReference type="InterPro" id="IPR017441">
    <property type="entry name" value="Protein_kinase_ATP_BS"/>
</dbReference>
<sequence length="382" mass="42526">MSQGSGQPALAPCEYKTGKTLGQGSYATVKEAIQIKSGQKYAVKVISKRLMQGREHMILNEIEVLKKISKGHPNIVTLWDYFETPNNLYLVMDLCTGGELFDRICEKGSFYEDDAAQIVRVVVDAVAYLHEQNIVHRDIKPENLLFKTKESLSELVIADFGLSKIMDPEKFDGLMTTCGTPGYMAPEVIRKAGHGKSVDLWSIGVLAYFLLCGYTPFDYEAATQADEMTNILTGTYSFASEYWYDVSDSAKDIIRKLLIVDPHKRLTSREALQHPWLKRFETEQTKQPAAAPSPQTDLLPNVRDRFNARRMFRKAVDVVKAVNKLANSPNGTNGHNSANSSVDDVSASVAKGPTPMDVDAYRPKDDHLVDGNLMVLSRPQAV</sequence>
<evidence type="ECO:0000256" key="2">
    <source>
        <dbReference type="ARBA" id="ARBA00022840"/>
    </source>
</evidence>
<keyword evidence="8" id="KW-1185">Reference proteome</keyword>
<proteinExistence type="inferred from homology"/>
<dbReference type="CDD" id="cd05117">
    <property type="entry name" value="STKc_CAMK"/>
    <property type="match status" value="1"/>
</dbReference>
<dbReference type="FunFam" id="1.10.510.10:FF:000571">
    <property type="entry name" value="Maternal embryonic leucine zipper kinase"/>
    <property type="match status" value="1"/>
</dbReference>
<dbReference type="EMBL" id="JADGJD010000301">
    <property type="protein sequence ID" value="KAJ3052362.1"/>
    <property type="molecule type" value="Genomic_DNA"/>
</dbReference>
<feature type="domain" description="Protein kinase" evidence="6">
    <location>
        <begin position="15"/>
        <end position="277"/>
    </location>
</feature>
<dbReference type="PANTHER" id="PTHR24347">
    <property type="entry name" value="SERINE/THREONINE-PROTEIN KINASE"/>
    <property type="match status" value="1"/>
</dbReference>
<protein>
    <recommendedName>
        <fullName evidence="6">Protein kinase domain-containing protein</fullName>
    </recommendedName>
</protein>
<gene>
    <name evidence="7" type="ORF">HK097_006457</name>
</gene>
<dbReference type="Pfam" id="PF00069">
    <property type="entry name" value="Pkinase"/>
    <property type="match status" value="1"/>
</dbReference>
<reference evidence="7" key="1">
    <citation type="submission" date="2020-05" db="EMBL/GenBank/DDBJ databases">
        <title>Phylogenomic resolution of chytrid fungi.</title>
        <authorList>
            <person name="Stajich J.E."/>
            <person name="Amses K."/>
            <person name="Simmons R."/>
            <person name="Seto K."/>
            <person name="Myers J."/>
            <person name="Bonds A."/>
            <person name="Quandt C.A."/>
            <person name="Barry K."/>
            <person name="Liu P."/>
            <person name="Grigoriev I."/>
            <person name="Longcore J.E."/>
            <person name="James T.Y."/>
        </authorList>
    </citation>
    <scope>NUCLEOTIDE SEQUENCE</scope>
    <source>
        <strain evidence="7">JEL0318</strain>
    </source>
</reference>
<keyword evidence="2 3" id="KW-0067">ATP-binding</keyword>
<dbReference type="GO" id="GO:0005524">
    <property type="term" value="F:ATP binding"/>
    <property type="evidence" value="ECO:0007669"/>
    <property type="project" value="UniProtKB-UniRule"/>
</dbReference>
<comment type="similarity">
    <text evidence="4">Belongs to the protein kinase superfamily.</text>
</comment>
<evidence type="ECO:0000256" key="4">
    <source>
        <dbReference type="RuleBase" id="RU000304"/>
    </source>
</evidence>
<dbReference type="Gene3D" id="1.10.510.10">
    <property type="entry name" value="Transferase(Phosphotransferase) domain 1"/>
    <property type="match status" value="1"/>
</dbReference>
<keyword evidence="1 3" id="KW-0547">Nucleotide-binding</keyword>
<feature type="binding site" evidence="3">
    <location>
        <position position="44"/>
    </location>
    <ligand>
        <name>ATP</name>
        <dbReference type="ChEBI" id="CHEBI:30616"/>
    </ligand>
</feature>
<dbReference type="InterPro" id="IPR011009">
    <property type="entry name" value="Kinase-like_dom_sf"/>
</dbReference>
<name>A0AAD5SFY8_9FUNG</name>
<keyword evidence="4" id="KW-0808">Transferase</keyword>
<dbReference type="PROSITE" id="PS00108">
    <property type="entry name" value="PROTEIN_KINASE_ST"/>
    <property type="match status" value="1"/>
</dbReference>
<dbReference type="InterPro" id="IPR008271">
    <property type="entry name" value="Ser/Thr_kinase_AS"/>
</dbReference>
<evidence type="ECO:0000313" key="7">
    <source>
        <dbReference type="EMBL" id="KAJ3052362.1"/>
    </source>
</evidence>
<evidence type="ECO:0000259" key="6">
    <source>
        <dbReference type="PROSITE" id="PS50011"/>
    </source>
</evidence>